<keyword evidence="3" id="KW-1185">Reference proteome</keyword>
<sequence length="93" mass="10545">MHNGRATVTVERDGDSLIVTATCDSLERQIEIVEEELWHTKQQAEAYRSQLEESVKQRSNGVWPTLKWLFAGIAAGVVLTITTTKIYGSIRRR</sequence>
<keyword evidence="1" id="KW-0472">Membrane</keyword>
<name>A0A2V1IUT9_9BACT</name>
<evidence type="ECO:0000313" key="2">
    <source>
        <dbReference type="EMBL" id="PWB06405.1"/>
    </source>
</evidence>
<proteinExistence type="predicted"/>
<keyword evidence="1" id="KW-1133">Transmembrane helix</keyword>
<keyword evidence="1" id="KW-0812">Transmembrane</keyword>
<evidence type="ECO:0000256" key="1">
    <source>
        <dbReference type="SAM" id="Phobius"/>
    </source>
</evidence>
<organism evidence="2 3">
    <name type="scientific">Paramuribaculum intestinale</name>
    <dbReference type="NCBI Taxonomy" id="2094151"/>
    <lineage>
        <taxon>Bacteria</taxon>
        <taxon>Pseudomonadati</taxon>
        <taxon>Bacteroidota</taxon>
        <taxon>Bacteroidia</taxon>
        <taxon>Bacteroidales</taxon>
        <taxon>Muribaculaceae</taxon>
        <taxon>Paramuribaculum</taxon>
    </lineage>
</organism>
<dbReference type="EMBL" id="PUBV01000025">
    <property type="protein sequence ID" value="PWB06405.1"/>
    <property type="molecule type" value="Genomic_DNA"/>
</dbReference>
<gene>
    <name evidence="2" type="ORF">C5O25_10335</name>
</gene>
<accession>A0A2V1IUT9</accession>
<comment type="caution">
    <text evidence="2">The sequence shown here is derived from an EMBL/GenBank/DDBJ whole genome shotgun (WGS) entry which is preliminary data.</text>
</comment>
<reference evidence="3" key="1">
    <citation type="submission" date="2018-02" db="EMBL/GenBank/DDBJ databases">
        <authorList>
            <person name="Clavel T."/>
            <person name="Strowig T."/>
        </authorList>
    </citation>
    <scope>NUCLEOTIDE SEQUENCE [LARGE SCALE GENOMIC DNA]</scope>
    <source>
        <strain evidence="3">DSM 100764</strain>
    </source>
</reference>
<evidence type="ECO:0000313" key="3">
    <source>
        <dbReference type="Proteomes" id="UP000244925"/>
    </source>
</evidence>
<feature type="transmembrane region" description="Helical" evidence="1">
    <location>
        <begin position="68"/>
        <end position="88"/>
    </location>
</feature>
<dbReference type="Proteomes" id="UP000244925">
    <property type="component" value="Unassembled WGS sequence"/>
</dbReference>
<dbReference type="AlphaFoldDB" id="A0A2V1IUT9"/>
<protein>
    <submittedName>
        <fullName evidence="2">Uncharacterized protein</fullName>
    </submittedName>
</protein>